<feature type="domain" description="Heme-copper oxidase subunit III family profile" evidence="8">
    <location>
        <begin position="23"/>
        <end position="189"/>
    </location>
</feature>
<evidence type="ECO:0000256" key="1">
    <source>
        <dbReference type="ARBA" id="ARBA00004141"/>
    </source>
</evidence>
<dbReference type="InterPro" id="IPR000298">
    <property type="entry name" value="Cyt_c_oxidase-like_su3"/>
</dbReference>
<dbReference type="InterPro" id="IPR035973">
    <property type="entry name" value="Cyt_c_oxidase_su3-like_sf"/>
</dbReference>
<dbReference type="AlphaFoldDB" id="A0A1G8KLU4"/>
<evidence type="ECO:0000256" key="6">
    <source>
        <dbReference type="RuleBase" id="RU003376"/>
    </source>
</evidence>
<evidence type="ECO:0000256" key="7">
    <source>
        <dbReference type="SAM" id="Phobius"/>
    </source>
</evidence>
<dbReference type="EMBL" id="FNEK01000003">
    <property type="protein sequence ID" value="SDI44352.1"/>
    <property type="molecule type" value="Genomic_DNA"/>
</dbReference>
<evidence type="ECO:0000256" key="4">
    <source>
        <dbReference type="ARBA" id="ARBA00022989"/>
    </source>
</evidence>
<dbReference type="SUPFAM" id="SSF81452">
    <property type="entry name" value="Cytochrome c oxidase subunit III-like"/>
    <property type="match status" value="1"/>
</dbReference>
<proteinExistence type="inferred from homology"/>
<dbReference type="STRING" id="571298.SAMN04488026_100327"/>
<dbReference type="GO" id="GO:0019646">
    <property type="term" value="P:aerobic electron transport chain"/>
    <property type="evidence" value="ECO:0007669"/>
    <property type="project" value="InterPro"/>
</dbReference>
<accession>A0A1G8KLU4</accession>
<dbReference type="InterPro" id="IPR024791">
    <property type="entry name" value="Cyt_c/ubiquinol_Oxase_su3"/>
</dbReference>
<sequence length="189" mass="20879">MTETQARSEPRNALDELPGELLMWVLIVSELLVFGAGLAAFLGVRISDPFGFAEAQDHLHRTGAALNTVVLITSGFLAARAVQLRRNGQRTMARWHLIAAMLLGGVFLWIKGIEFAEKAEQGIGVETHPFFMFYYLLTGFHAAHVVAGIVILGLVAIWDEAHIIEVGAAFWHMVDLVWVLLFPVVYLLA</sequence>
<keyword evidence="5 7" id="KW-0472">Membrane</keyword>
<keyword evidence="3 6" id="KW-0812">Transmembrane</keyword>
<keyword evidence="10" id="KW-1185">Reference proteome</keyword>
<comment type="subcellular location">
    <subcellularLocation>
        <location evidence="6">Cell membrane</location>
        <topology evidence="6">Multi-pass membrane protein</topology>
    </subcellularLocation>
    <subcellularLocation>
        <location evidence="1">Membrane</location>
        <topology evidence="1">Multi-pass membrane protein</topology>
    </subcellularLocation>
</comment>
<gene>
    <name evidence="9" type="ORF">SAMN04488026_100327</name>
</gene>
<evidence type="ECO:0000256" key="2">
    <source>
        <dbReference type="ARBA" id="ARBA00010581"/>
    </source>
</evidence>
<keyword evidence="4 7" id="KW-1133">Transmembrane helix</keyword>
<dbReference type="Proteomes" id="UP000199382">
    <property type="component" value="Unassembled WGS sequence"/>
</dbReference>
<dbReference type="InterPro" id="IPR013833">
    <property type="entry name" value="Cyt_c_oxidase_su3_a-hlx"/>
</dbReference>
<evidence type="ECO:0000256" key="5">
    <source>
        <dbReference type="ARBA" id="ARBA00023136"/>
    </source>
</evidence>
<dbReference type="Gene3D" id="1.20.120.80">
    <property type="entry name" value="Cytochrome c oxidase, subunit III, four-helix bundle"/>
    <property type="match status" value="1"/>
</dbReference>
<feature type="transmembrane region" description="Helical" evidence="7">
    <location>
        <begin position="94"/>
        <end position="113"/>
    </location>
</feature>
<dbReference type="GO" id="GO:0005886">
    <property type="term" value="C:plasma membrane"/>
    <property type="evidence" value="ECO:0007669"/>
    <property type="project" value="UniProtKB-SubCell"/>
</dbReference>
<feature type="transmembrane region" description="Helical" evidence="7">
    <location>
        <begin position="169"/>
        <end position="188"/>
    </location>
</feature>
<reference evidence="9 10" key="1">
    <citation type="submission" date="2016-10" db="EMBL/GenBank/DDBJ databases">
        <authorList>
            <person name="de Groot N.N."/>
        </authorList>
    </citation>
    <scope>NUCLEOTIDE SEQUENCE [LARGE SCALE GENOMIC DNA]</scope>
    <source>
        <strain evidence="9 10">DSM 25294</strain>
    </source>
</reference>
<name>A0A1G8KLU4_9RHOB</name>
<dbReference type="RefSeq" id="WP_244520584.1">
    <property type="nucleotide sequence ID" value="NZ_FNEK01000003.1"/>
</dbReference>
<comment type="similarity">
    <text evidence="2 6">Belongs to the cytochrome c oxidase subunit 3 family.</text>
</comment>
<evidence type="ECO:0000313" key="10">
    <source>
        <dbReference type="Proteomes" id="UP000199382"/>
    </source>
</evidence>
<dbReference type="GO" id="GO:0004129">
    <property type="term" value="F:cytochrome-c oxidase activity"/>
    <property type="evidence" value="ECO:0007669"/>
    <property type="project" value="InterPro"/>
</dbReference>
<dbReference type="PROSITE" id="PS50253">
    <property type="entry name" value="COX3"/>
    <property type="match status" value="1"/>
</dbReference>
<feature type="transmembrane region" description="Helical" evidence="7">
    <location>
        <begin position="21"/>
        <end position="44"/>
    </location>
</feature>
<organism evidence="9 10">
    <name type="scientific">Aliiruegeria lutimaris</name>
    <dbReference type="NCBI Taxonomy" id="571298"/>
    <lineage>
        <taxon>Bacteria</taxon>
        <taxon>Pseudomonadati</taxon>
        <taxon>Pseudomonadota</taxon>
        <taxon>Alphaproteobacteria</taxon>
        <taxon>Rhodobacterales</taxon>
        <taxon>Roseobacteraceae</taxon>
        <taxon>Aliiruegeria</taxon>
    </lineage>
</organism>
<protein>
    <submittedName>
        <fullName evidence="9">Nitric oxide reductase NorE protein</fullName>
    </submittedName>
</protein>
<feature type="transmembrane region" description="Helical" evidence="7">
    <location>
        <begin position="64"/>
        <end position="82"/>
    </location>
</feature>
<dbReference type="PANTHER" id="PTHR11403:SF6">
    <property type="entry name" value="NITRIC OXIDE REDUCTASE SUBUNIT E"/>
    <property type="match status" value="1"/>
</dbReference>
<evidence type="ECO:0000256" key="3">
    <source>
        <dbReference type="ARBA" id="ARBA00022692"/>
    </source>
</evidence>
<evidence type="ECO:0000259" key="8">
    <source>
        <dbReference type="PROSITE" id="PS50253"/>
    </source>
</evidence>
<feature type="transmembrane region" description="Helical" evidence="7">
    <location>
        <begin position="133"/>
        <end position="157"/>
    </location>
</feature>
<evidence type="ECO:0000313" key="9">
    <source>
        <dbReference type="EMBL" id="SDI44352.1"/>
    </source>
</evidence>
<dbReference type="Pfam" id="PF00510">
    <property type="entry name" value="COX3"/>
    <property type="match status" value="1"/>
</dbReference>
<dbReference type="PANTHER" id="PTHR11403">
    <property type="entry name" value="CYTOCHROME C OXIDASE SUBUNIT III"/>
    <property type="match status" value="1"/>
</dbReference>